<name>A0A0L8GDT5_OCTBM</name>
<organism evidence="1">
    <name type="scientific">Octopus bimaculoides</name>
    <name type="common">California two-spotted octopus</name>
    <dbReference type="NCBI Taxonomy" id="37653"/>
    <lineage>
        <taxon>Eukaryota</taxon>
        <taxon>Metazoa</taxon>
        <taxon>Spiralia</taxon>
        <taxon>Lophotrochozoa</taxon>
        <taxon>Mollusca</taxon>
        <taxon>Cephalopoda</taxon>
        <taxon>Coleoidea</taxon>
        <taxon>Octopodiformes</taxon>
        <taxon>Octopoda</taxon>
        <taxon>Incirrata</taxon>
        <taxon>Octopodidae</taxon>
        <taxon>Octopus</taxon>
    </lineage>
</organism>
<feature type="non-terminal residue" evidence="1">
    <location>
        <position position="1"/>
    </location>
</feature>
<sequence>VELVSEFRTKAVCRARDREVPVCLQNVGRHHPHIPEDGSTNTLCVVCSKKHNKFKSENPSVPYKDYPVKAVKSAVCCQECKVHLCVKRGSTCWTDWQTKVEYWH</sequence>
<accession>A0A0L8GDT5</accession>
<gene>
    <name evidence="1" type="ORF">OCBIM_22035171mg</name>
</gene>
<dbReference type="EMBL" id="KQ422294">
    <property type="protein sequence ID" value="KOF75166.1"/>
    <property type="molecule type" value="Genomic_DNA"/>
</dbReference>
<protein>
    <submittedName>
        <fullName evidence="1">Uncharacterized protein</fullName>
    </submittedName>
</protein>
<dbReference type="AlphaFoldDB" id="A0A0L8GDT5"/>
<reference evidence="1" key="1">
    <citation type="submission" date="2015-07" db="EMBL/GenBank/DDBJ databases">
        <title>MeaNS - Measles Nucleotide Surveillance Program.</title>
        <authorList>
            <person name="Tran T."/>
            <person name="Druce J."/>
        </authorList>
    </citation>
    <scope>NUCLEOTIDE SEQUENCE</scope>
    <source>
        <strain evidence="1">UCB-OBI-ISO-001</strain>
        <tissue evidence="1">Gonad</tissue>
    </source>
</reference>
<evidence type="ECO:0000313" key="1">
    <source>
        <dbReference type="EMBL" id="KOF75166.1"/>
    </source>
</evidence>
<proteinExistence type="predicted"/>